<evidence type="ECO:0000313" key="3">
    <source>
        <dbReference type="Proteomes" id="UP000018001"/>
    </source>
</evidence>
<keyword evidence="3" id="KW-1185">Reference proteome</keyword>
<accession>V5FUM3</accession>
<dbReference type="HOGENOM" id="CLU_959741_0_0_1"/>
<protein>
    <submittedName>
        <fullName evidence="2">Uncharacterized protein</fullName>
    </submittedName>
</protein>
<sequence length="290" mass="30650">MASHSQAVTGAPATGQANQPPVLPESAGTPWAQRDPLRPGAAGSESSLWIKEAAAFGVSRQLWGCAHCGSTATRFKGLRDHHSGRDGDRGSHRDHPFEDFTCCINNPHLQTPRPLIPEIREAAVRAINEGRVLPYTLQRFNDFYTGPPLPTYPPGLAPSGLVPPPAPVPSFASTAAPAPGPAYDPVFDPDLSGFDYPSGLDQHTFAADPFAAPFSAYPSDQAGSSAFDDFPSTVNADIFFGGADNLAQGESQTQGNIESDTGADNFQYQYPDPFGYQGYQEGNQGGGPSS</sequence>
<organism evidence="2 3">
    <name type="scientific">Byssochlamys spectabilis (strain No. 5 / NBRC 109023)</name>
    <name type="common">Paecilomyces variotii</name>
    <dbReference type="NCBI Taxonomy" id="1356009"/>
    <lineage>
        <taxon>Eukaryota</taxon>
        <taxon>Fungi</taxon>
        <taxon>Dikarya</taxon>
        <taxon>Ascomycota</taxon>
        <taxon>Pezizomycotina</taxon>
        <taxon>Eurotiomycetes</taxon>
        <taxon>Eurotiomycetidae</taxon>
        <taxon>Eurotiales</taxon>
        <taxon>Thermoascaceae</taxon>
        <taxon>Paecilomyces</taxon>
    </lineage>
</organism>
<gene>
    <name evidence="2" type="ORF">PVAR5_4429</name>
</gene>
<dbReference type="InParanoid" id="V5FUM3"/>
<name>V5FUM3_BYSSN</name>
<proteinExistence type="predicted"/>
<reference evidence="3" key="1">
    <citation type="journal article" date="2014" name="Genome Announc.">
        <title>Draft genome sequence of the formaldehyde-resistant fungus Byssochlamys spectabilis No. 5 (anamorph Paecilomyces variotii No. 5) (NBRC109023).</title>
        <authorList>
            <person name="Oka T."/>
            <person name="Ekino K."/>
            <person name="Fukuda K."/>
            <person name="Nomura Y."/>
        </authorList>
    </citation>
    <scope>NUCLEOTIDE SEQUENCE [LARGE SCALE GENOMIC DNA]</scope>
    <source>
        <strain evidence="3">No. 5 / NBRC 109023</strain>
    </source>
</reference>
<evidence type="ECO:0000313" key="2">
    <source>
        <dbReference type="EMBL" id="GAD95783.1"/>
    </source>
</evidence>
<dbReference type="OrthoDB" id="10460397at2759"/>
<evidence type="ECO:0000256" key="1">
    <source>
        <dbReference type="SAM" id="MobiDB-lite"/>
    </source>
</evidence>
<feature type="region of interest" description="Disordered" evidence="1">
    <location>
        <begin position="246"/>
        <end position="290"/>
    </location>
</feature>
<feature type="region of interest" description="Disordered" evidence="1">
    <location>
        <begin position="1"/>
        <end position="44"/>
    </location>
</feature>
<dbReference type="EMBL" id="BAUL01000137">
    <property type="protein sequence ID" value="GAD95783.1"/>
    <property type="molecule type" value="Genomic_DNA"/>
</dbReference>
<feature type="compositionally biased region" description="Polar residues" evidence="1">
    <location>
        <begin position="248"/>
        <end position="268"/>
    </location>
</feature>
<dbReference type="AlphaFoldDB" id="V5FUM3"/>
<dbReference type="Proteomes" id="UP000018001">
    <property type="component" value="Unassembled WGS sequence"/>
</dbReference>
<comment type="caution">
    <text evidence="2">The sequence shown here is derived from an EMBL/GenBank/DDBJ whole genome shotgun (WGS) entry which is preliminary data.</text>
</comment>